<name>A0AAW9S1H9_9HYPH</name>
<dbReference type="Pfam" id="PF00300">
    <property type="entry name" value="His_Phos_1"/>
    <property type="match status" value="1"/>
</dbReference>
<dbReference type="SUPFAM" id="SSF53254">
    <property type="entry name" value="Phosphoglycerate mutase-like"/>
    <property type="match status" value="1"/>
</dbReference>
<gene>
    <name evidence="1" type="ORF">V3328_23230</name>
</gene>
<dbReference type="PANTHER" id="PTHR47623">
    <property type="entry name" value="OS09G0287300 PROTEIN"/>
    <property type="match status" value="1"/>
</dbReference>
<proteinExistence type="predicted"/>
<protein>
    <submittedName>
        <fullName evidence="1">Histidine phosphatase family protein</fullName>
    </submittedName>
</protein>
<comment type="caution">
    <text evidence="1">The sequence shown here is derived from an EMBL/GenBank/DDBJ whole genome shotgun (WGS) entry which is preliminary data.</text>
</comment>
<accession>A0AAW9S1H9</accession>
<keyword evidence="2" id="KW-1185">Reference proteome</keyword>
<dbReference type="InterPro" id="IPR013078">
    <property type="entry name" value="His_Pase_superF_clade-1"/>
</dbReference>
<dbReference type="PANTHER" id="PTHR47623:SF1">
    <property type="entry name" value="OS09G0287300 PROTEIN"/>
    <property type="match status" value="1"/>
</dbReference>
<dbReference type="InterPro" id="IPR029033">
    <property type="entry name" value="His_PPase_superfam"/>
</dbReference>
<organism evidence="1 2">
    <name type="scientific">Microbaculum marinum</name>
    <dbReference type="NCBI Taxonomy" id="1764581"/>
    <lineage>
        <taxon>Bacteria</taxon>
        <taxon>Pseudomonadati</taxon>
        <taxon>Pseudomonadota</taxon>
        <taxon>Alphaproteobacteria</taxon>
        <taxon>Hyphomicrobiales</taxon>
        <taxon>Tepidamorphaceae</taxon>
        <taxon>Microbaculum</taxon>
    </lineage>
</organism>
<sequence>MLRLMLLRHAKSSWDVPGKADFDRPLNERGRAAAPRMASYMAENGLLPERIVCSAALRAVETLALVLPPISADMEIILSRRLYEADGEGYLTAVREAGGTAASLLLVGHNPAMEDVAGLLAPVGDAVALAEMHEKFPTAGLAVIDFDGPRWSDVGPGAGRLIAFHTPKSIGGDE</sequence>
<dbReference type="EMBL" id="JAZHOF010000011">
    <property type="protein sequence ID" value="MEJ8574415.1"/>
    <property type="molecule type" value="Genomic_DNA"/>
</dbReference>
<reference evidence="1 2" key="1">
    <citation type="submission" date="2024-02" db="EMBL/GenBank/DDBJ databases">
        <title>Genome analysis and characterization of Microbaculum marinisediminis sp. nov., isolated from marine sediment.</title>
        <authorList>
            <person name="Du Z.-J."/>
            <person name="Ye Y.-Q."/>
            <person name="Zhang Z.-R."/>
            <person name="Yuan S.-M."/>
            <person name="Zhang X.-Y."/>
        </authorList>
    </citation>
    <scope>NUCLEOTIDE SEQUENCE [LARGE SCALE GENOMIC DNA]</scope>
    <source>
        <strain evidence="1 2">SDUM1044001</strain>
    </source>
</reference>
<dbReference type="AlphaFoldDB" id="A0AAW9S1H9"/>
<dbReference type="SMART" id="SM00855">
    <property type="entry name" value="PGAM"/>
    <property type="match status" value="1"/>
</dbReference>
<dbReference type="Proteomes" id="UP001378188">
    <property type="component" value="Unassembled WGS sequence"/>
</dbReference>
<dbReference type="RefSeq" id="WP_340332110.1">
    <property type="nucleotide sequence ID" value="NZ_JAZHOF010000011.1"/>
</dbReference>
<evidence type="ECO:0000313" key="1">
    <source>
        <dbReference type="EMBL" id="MEJ8574415.1"/>
    </source>
</evidence>
<dbReference type="CDD" id="cd07067">
    <property type="entry name" value="HP_PGM_like"/>
    <property type="match status" value="1"/>
</dbReference>
<dbReference type="Gene3D" id="3.40.50.1240">
    <property type="entry name" value="Phosphoglycerate mutase-like"/>
    <property type="match status" value="1"/>
</dbReference>
<evidence type="ECO:0000313" key="2">
    <source>
        <dbReference type="Proteomes" id="UP001378188"/>
    </source>
</evidence>